<organism evidence="2 3">
    <name type="scientific">Lysinibacillus antri</name>
    <dbReference type="NCBI Taxonomy" id="2498145"/>
    <lineage>
        <taxon>Bacteria</taxon>
        <taxon>Bacillati</taxon>
        <taxon>Bacillota</taxon>
        <taxon>Bacilli</taxon>
        <taxon>Bacillales</taxon>
        <taxon>Bacillaceae</taxon>
        <taxon>Lysinibacillus</taxon>
    </lineage>
</organism>
<accession>A0A3S0RVG8</accession>
<protein>
    <submittedName>
        <fullName evidence="2">Uncharacterized protein</fullName>
    </submittedName>
</protein>
<evidence type="ECO:0000313" key="3">
    <source>
        <dbReference type="Proteomes" id="UP000287910"/>
    </source>
</evidence>
<dbReference type="Proteomes" id="UP000287910">
    <property type="component" value="Unassembled WGS sequence"/>
</dbReference>
<dbReference type="RefSeq" id="WP_126659124.1">
    <property type="nucleotide sequence ID" value="NZ_RYYR01000012.1"/>
</dbReference>
<sequence length="123" mass="14108">MSIEIKLMDLFQVILQETKSNQDFAEKVAIIFSDSESKSASKTTSPKKRNPAPFNPEIVLEEKGEEELLHALKALDVDGLKDIVSQFGMDPAKNVMRWRKKDKYIAHIFEVTQNRLKKGNVFR</sequence>
<gene>
    <name evidence="2" type="ORF">EK386_10505</name>
</gene>
<name>A0A3S0RVG8_9BACI</name>
<evidence type="ECO:0000256" key="1">
    <source>
        <dbReference type="SAM" id="MobiDB-lite"/>
    </source>
</evidence>
<feature type="region of interest" description="Disordered" evidence="1">
    <location>
        <begin position="35"/>
        <end position="55"/>
    </location>
</feature>
<dbReference type="AlphaFoldDB" id="A0A3S0RVG8"/>
<keyword evidence="3" id="KW-1185">Reference proteome</keyword>
<proteinExistence type="predicted"/>
<dbReference type="EMBL" id="RYYR01000012">
    <property type="protein sequence ID" value="RUL52019.1"/>
    <property type="molecule type" value="Genomic_DNA"/>
</dbReference>
<evidence type="ECO:0000313" key="2">
    <source>
        <dbReference type="EMBL" id="RUL52019.1"/>
    </source>
</evidence>
<comment type="caution">
    <text evidence="2">The sequence shown here is derived from an EMBL/GenBank/DDBJ whole genome shotgun (WGS) entry which is preliminary data.</text>
</comment>
<reference evidence="2 3" key="1">
    <citation type="submission" date="2018-12" db="EMBL/GenBank/DDBJ databases">
        <title>Lysinibacillus antri sp. nov., isolated from a cave soil.</title>
        <authorList>
            <person name="Narsing Rao M.P."/>
            <person name="Zhang H."/>
            <person name="Dong Z.-Y."/>
            <person name="Niu X.-K."/>
            <person name="Zhang K."/>
            <person name="Fang B.-Z."/>
            <person name="Kang Y.-Q."/>
            <person name="Xiao M."/>
            <person name="Li W.-J."/>
        </authorList>
    </citation>
    <scope>NUCLEOTIDE SEQUENCE [LARGE SCALE GENOMIC DNA]</scope>
    <source>
        <strain evidence="2 3">SYSU K30002</strain>
    </source>
</reference>